<proteinExistence type="predicted"/>
<evidence type="ECO:0000313" key="5">
    <source>
        <dbReference type="Proteomes" id="UP001217838"/>
    </source>
</evidence>
<keyword evidence="5" id="KW-1185">Reference proteome</keyword>
<sequence length="287" mass="29443">MGTRHVRGRMLLAWPLCVTLSLGPASAAAAPAPADDLVEFDAGFREGQAQFNRGEYLAAARTWTAAVARLRESPDNKDNRAAVYTYIAEAYRKTVLGGAGIDIVREGLAVLDAYAESHAAAYPREVLPPQIVETRRQFRVASEAADAAAEDSSSGSSSAPGGVDGAAAPKPWKGLTIGGGVALGLGLGALGMFAGGFVGARRAERDYDDPASGCPASDPVGHCAEIDRHGQSSSAVATVGVILGPALLGAGVALLAIGLRRRAVGRRVSVAPLFGPRTAGLTAVLRF</sequence>
<dbReference type="Proteomes" id="UP001217838">
    <property type="component" value="Unassembled WGS sequence"/>
</dbReference>
<feature type="region of interest" description="Disordered" evidence="1">
    <location>
        <begin position="142"/>
        <end position="165"/>
    </location>
</feature>
<gene>
    <name evidence="4" type="ORF">POL58_33140</name>
</gene>
<feature type="transmembrane region" description="Helical" evidence="2">
    <location>
        <begin position="235"/>
        <end position="257"/>
    </location>
</feature>
<keyword evidence="2" id="KW-0472">Membrane</keyword>
<reference evidence="4 5" key="1">
    <citation type="submission" date="2022-11" db="EMBL/GenBank/DDBJ databases">
        <title>Minimal conservation of predation-associated metabolite biosynthetic gene clusters underscores biosynthetic potential of Myxococcota including descriptions for ten novel species: Archangium lansinium sp. nov., Myxococcus landrumus sp. nov., Nannocystis bai.</title>
        <authorList>
            <person name="Ahearne A."/>
            <person name="Stevens C."/>
            <person name="Dowd S."/>
        </authorList>
    </citation>
    <scope>NUCLEOTIDE SEQUENCE [LARGE SCALE GENOMIC DNA]</scope>
    <source>
        <strain evidence="4 5">NCELM</strain>
    </source>
</reference>
<accession>A0ABT5BGG8</accession>
<feature type="signal peptide" evidence="3">
    <location>
        <begin position="1"/>
        <end position="27"/>
    </location>
</feature>
<evidence type="ECO:0000256" key="1">
    <source>
        <dbReference type="SAM" id="MobiDB-lite"/>
    </source>
</evidence>
<keyword evidence="2" id="KW-0812">Transmembrane</keyword>
<dbReference type="EMBL" id="JAQNDN010000019">
    <property type="protein sequence ID" value="MDC0672644.1"/>
    <property type="molecule type" value="Genomic_DNA"/>
</dbReference>
<keyword evidence="3" id="KW-0732">Signal</keyword>
<evidence type="ECO:0000313" key="4">
    <source>
        <dbReference type="EMBL" id="MDC0672644.1"/>
    </source>
</evidence>
<organism evidence="4 5">
    <name type="scientific">Nannocystis radixulma</name>
    <dbReference type="NCBI Taxonomy" id="2995305"/>
    <lineage>
        <taxon>Bacteria</taxon>
        <taxon>Pseudomonadati</taxon>
        <taxon>Myxococcota</taxon>
        <taxon>Polyangia</taxon>
        <taxon>Nannocystales</taxon>
        <taxon>Nannocystaceae</taxon>
        <taxon>Nannocystis</taxon>
    </lineage>
</organism>
<dbReference type="RefSeq" id="WP_272004576.1">
    <property type="nucleotide sequence ID" value="NZ_JAQNDN010000019.1"/>
</dbReference>
<protein>
    <recommendedName>
        <fullName evidence="6">Tetratricopeptide repeat protein</fullName>
    </recommendedName>
</protein>
<evidence type="ECO:0000256" key="2">
    <source>
        <dbReference type="SAM" id="Phobius"/>
    </source>
</evidence>
<name>A0ABT5BGG8_9BACT</name>
<keyword evidence="2" id="KW-1133">Transmembrane helix</keyword>
<comment type="caution">
    <text evidence="4">The sequence shown here is derived from an EMBL/GenBank/DDBJ whole genome shotgun (WGS) entry which is preliminary data.</text>
</comment>
<feature type="chain" id="PRO_5046980330" description="Tetratricopeptide repeat protein" evidence="3">
    <location>
        <begin position="28"/>
        <end position="287"/>
    </location>
</feature>
<evidence type="ECO:0008006" key="6">
    <source>
        <dbReference type="Google" id="ProtNLM"/>
    </source>
</evidence>
<evidence type="ECO:0000256" key="3">
    <source>
        <dbReference type="SAM" id="SignalP"/>
    </source>
</evidence>